<dbReference type="CDD" id="cd03801">
    <property type="entry name" value="GT4_PimA-like"/>
    <property type="match status" value="1"/>
</dbReference>
<dbReference type="EMBL" id="CP017146">
    <property type="protein sequence ID" value="QHO68808.1"/>
    <property type="molecule type" value="Genomic_DNA"/>
</dbReference>
<dbReference type="Proteomes" id="UP000464507">
    <property type="component" value="Chromosome"/>
</dbReference>
<dbReference type="SUPFAM" id="SSF53756">
    <property type="entry name" value="UDP-Glycosyltransferase/glycogen phosphorylase"/>
    <property type="match status" value="1"/>
</dbReference>
<dbReference type="PANTHER" id="PTHR12526">
    <property type="entry name" value="GLYCOSYLTRANSFERASE"/>
    <property type="match status" value="1"/>
</dbReference>
<evidence type="ECO:0000313" key="1">
    <source>
        <dbReference type="EMBL" id="QHO68808.1"/>
    </source>
</evidence>
<evidence type="ECO:0008006" key="3">
    <source>
        <dbReference type="Google" id="ProtNLM"/>
    </source>
</evidence>
<dbReference type="OrthoDB" id="5242526at2"/>
<dbReference type="Gene3D" id="3.40.50.2000">
    <property type="entry name" value="Glycogen Phosphorylase B"/>
    <property type="match status" value="2"/>
</dbReference>
<accession>A0A7L5AEJ7</accession>
<dbReference type="KEGG" id="mant:BHD05_03295"/>
<organism evidence="1 2">
    <name type="scientific">Marisediminicola antarctica</name>
    <dbReference type="NCBI Taxonomy" id="674079"/>
    <lineage>
        <taxon>Bacteria</taxon>
        <taxon>Bacillati</taxon>
        <taxon>Actinomycetota</taxon>
        <taxon>Actinomycetes</taxon>
        <taxon>Micrococcales</taxon>
        <taxon>Microbacteriaceae</taxon>
        <taxon>Marisediminicola</taxon>
    </lineage>
</organism>
<evidence type="ECO:0000313" key="2">
    <source>
        <dbReference type="Proteomes" id="UP000464507"/>
    </source>
</evidence>
<sequence>MTSALIVYPFMPSYRYGVFTGLDASDEFEYTFASDVSSDNGVPVLPPSVVKRHVLVRTTRIGSATWQRGLLPHIAKNKYEIVIFLGDVSHLSTWVAAGILRARGAKVFYWTIGWHNPEAGLKRLIRLAFYRLANKLLLYGETARSLGVMHGYPQARMVVIGNSHVSPPRLGERRMEGDASVKSAFPIVGAVIRLNQVKRLDLLIRAAAELKRRGDPITVVLVGEGPARGGLEHLASGLGVDVRFLGAIYDRDAVARLYTEILVTVVPSAVGLTAIQSLHHGVPVVTDGDAYTQMPEWEAVRDGVTGGLFAQGKVSALADEISRWLRMVATDRDGIAVRCRAEVETRWSPAVQTRRIEQALRGD</sequence>
<proteinExistence type="predicted"/>
<dbReference type="RefSeq" id="WP_161885167.1">
    <property type="nucleotide sequence ID" value="NZ_CP017146.1"/>
</dbReference>
<reference evidence="1 2" key="1">
    <citation type="submission" date="2016-09" db="EMBL/GenBank/DDBJ databases">
        <title>Complete genome sequence of microbes from the polar regions.</title>
        <authorList>
            <person name="Liao L."/>
            <person name="Chen B."/>
        </authorList>
    </citation>
    <scope>NUCLEOTIDE SEQUENCE [LARGE SCALE GENOMIC DNA]</scope>
    <source>
        <strain evidence="1 2">ZS314</strain>
    </source>
</reference>
<name>A0A7L5AEJ7_9MICO</name>
<gene>
    <name evidence="1" type="ORF">BHD05_03295</name>
</gene>
<keyword evidence="2" id="KW-1185">Reference proteome</keyword>
<dbReference type="AlphaFoldDB" id="A0A7L5AEJ7"/>
<dbReference type="Pfam" id="PF13692">
    <property type="entry name" value="Glyco_trans_1_4"/>
    <property type="match status" value="1"/>
</dbReference>
<protein>
    <recommendedName>
        <fullName evidence="3">Glycosyl transferase family 1 domain-containing protein</fullName>
    </recommendedName>
</protein>